<dbReference type="GO" id="GO:0019288">
    <property type="term" value="P:isopentenyl diphosphate biosynthetic process, methylerythritol 4-phosphate pathway"/>
    <property type="evidence" value="ECO:0007669"/>
    <property type="project" value="UniProtKB-UniRule"/>
</dbReference>
<dbReference type="EC" id="2.7.1.148" evidence="2 9"/>
<evidence type="ECO:0000256" key="3">
    <source>
        <dbReference type="ARBA" id="ARBA00017473"/>
    </source>
</evidence>
<dbReference type="Pfam" id="PF00288">
    <property type="entry name" value="GHMP_kinases_N"/>
    <property type="match status" value="1"/>
</dbReference>
<dbReference type="InterPro" id="IPR006204">
    <property type="entry name" value="GHMP_kinase_N_dom"/>
</dbReference>
<feature type="active site" evidence="9">
    <location>
        <position position="8"/>
    </location>
</feature>
<dbReference type="AlphaFoldDB" id="R7ZSR6"/>
<evidence type="ECO:0000256" key="6">
    <source>
        <dbReference type="ARBA" id="ARBA00022777"/>
    </source>
</evidence>
<evidence type="ECO:0000259" key="11">
    <source>
        <dbReference type="Pfam" id="PF08544"/>
    </source>
</evidence>
<evidence type="ECO:0000313" key="12">
    <source>
        <dbReference type="EMBL" id="EON77191.1"/>
    </source>
</evidence>
<dbReference type="Gene3D" id="3.30.230.10">
    <property type="match status" value="1"/>
</dbReference>
<dbReference type="EMBL" id="AQHR01000061">
    <property type="protein sequence ID" value="EON77191.1"/>
    <property type="molecule type" value="Genomic_DNA"/>
</dbReference>
<dbReference type="HAMAP" id="MF_00061">
    <property type="entry name" value="IspE"/>
    <property type="match status" value="1"/>
</dbReference>
<name>R7ZSR6_9BACT</name>
<keyword evidence="6 9" id="KW-0418">Kinase</keyword>
<proteinExistence type="inferred from homology"/>
<dbReference type="SUPFAM" id="SSF54211">
    <property type="entry name" value="Ribosomal protein S5 domain 2-like"/>
    <property type="match status" value="1"/>
</dbReference>
<dbReference type="GO" id="GO:0050515">
    <property type="term" value="F:4-(cytidine 5'-diphospho)-2-C-methyl-D-erythritol kinase activity"/>
    <property type="evidence" value="ECO:0007669"/>
    <property type="project" value="UniProtKB-UniRule"/>
</dbReference>
<dbReference type="PANTHER" id="PTHR43527:SF2">
    <property type="entry name" value="4-DIPHOSPHOCYTIDYL-2-C-METHYL-D-ERYTHRITOL KINASE, CHLOROPLASTIC"/>
    <property type="match status" value="1"/>
</dbReference>
<keyword evidence="13" id="KW-1185">Reference proteome</keyword>
<evidence type="ECO:0000256" key="8">
    <source>
        <dbReference type="ARBA" id="ARBA00032554"/>
    </source>
</evidence>
<dbReference type="InterPro" id="IPR036554">
    <property type="entry name" value="GHMP_kinase_C_sf"/>
</dbReference>
<evidence type="ECO:0000256" key="4">
    <source>
        <dbReference type="ARBA" id="ARBA00022679"/>
    </source>
</evidence>
<keyword evidence="4 9" id="KW-0808">Transferase</keyword>
<dbReference type="SUPFAM" id="SSF55060">
    <property type="entry name" value="GHMP Kinase, C-terminal domain"/>
    <property type="match status" value="1"/>
</dbReference>
<dbReference type="InterPro" id="IPR014721">
    <property type="entry name" value="Ribsml_uS5_D2-typ_fold_subgr"/>
</dbReference>
<dbReference type="STRING" id="1232681.ADIS_2271"/>
<comment type="pathway">
    <text evidence="9">Isoprenoid biosynthesis; isopentenyl diphosphate biosynthesis via DXP pathway; isopentenyl diphosphate from 1-deoxy-D-xylulose 5-phosphate: step 3/6.</text>
</comment>
<dbReference type="RefSeq" id="WP_010854409.1">
    <property type="nucleotide sequence ID" value="NZ_AQHR01000061.1"/>
</dbReference>
<keyword evidence="9" id="KW-0414">Isoprene biosynthesis</keyword>
<dbReference type="GO" id="GO:0005524">
    <property type="term" value="F:ATP binding"/>
    <property type="evidence" value="ECO:0007669"/>
    <property type="project" value="UniProtKB-UniRule"/>
</dbReference>
<dbReference type="UniPathway" id="UPA00056">
    <property type="reaction ID" value="UER00094"/>
</dbReference>
<dbReference type="InterPro" id="IPR013750">
    <property type="entry name" value="GHMP_kinase_C_dom"/>
</dbReference>
<evidence type="ECO:0000256" key="2">
    <source>
        <dbReference type="ARBA" id="ARBA00012052"/>
    </source>
</evidence>
<feature type="binding site" evidence="9">
    <location>
        <begin position="91"/>
        <end position="101"/>
    </location>
    <ligand>
        <name>ATP</name>
        <dbReference type="ChEBI" id="CHEBI:30616"/>
    </ligand>
</feature>
<accession>R7ZSR6</accession>
<dbReference type="PIRSF" id="PIRSF010376">
    <property type="entry name" value="IspE"/>
    <property type="match status" value="1"/>
</dbReference>
<evidence type="ECO:0000313" key="13">
    <source>
        <dbReference type="Proteomes" id="UP000013909"/>
    </source>
</evidence>
<reference evidence="12 13" key="1">
    <citation type="submission" date="2013-02" db="EMBL/GenBank/DDBJ databases">
        <title>A novel strain isolated from Lonar lake, Maharashtra, India.</title>
        <authorList>
            <person name="Singh A."/>
        </authorList>
    </citation>
    <scope>NUCLEOTIDE SEQUENCE [LARGE SCALE GENOMIC DNA]</scope>
    <source>
        <strain evidence="12 13">AK24</strain>
    </source>
</reference>
<dbReference type="PANTHER" id="PTHR43527">
    <property type="entry name" value="4-DIPHOSPHOCYTIDYL-2-C-METHYL-D-ERYTHRITOL KINASE, CHLOROPLASTIC"/>
    <property type="match status" value="1"/>
</dbReference>
<dbReference type="Gene3D" id="3.30.70.890">
    <property type="entry name" value="GHMP kinase, C-terminal domain"/>
    <property type="match status" value="1"/>
</dbReference>
<keyword evidence="5 9" id="KW-0547">Nucleotide-binding</keyword>
<evidence type="ECO:0000259" key="10">
    <source>
        <dbReference type="Pfam" id="PF00288"/>
    </source>
</evidence>
<sequence length="268" mass="29737">MIVFPNAKINLGLYITAKRSDGYHEIQSCMYPIPLTDALEIQVSKKNRFESSGLPIPGNPEDNLILKAYRLLKKDFQDLPHISVHLHKYIPIGAGLGGGSADAAFALTLMNQLFELYLEDWILEDYAAQLGSDCPFFVGNTPKLVSGRGELMEDSPLDLQGKWIVLVYPNIHISTKEAYAGVKPTPLESSLSECLAEPDNWQSCLKNDFEASLFPLYPLLKTLKEQFYEAGAYYAAMSGSGSSVFGLFENEPPPLPAEVGYFVFRSQL</sequence>
<dbReference type="Proteomes" id="UP000013909">
    <property type="component" value="Unassembled WGS sequence"/>
</dbReference>
<comment type="function">
    <text evidence="9">Catalyzes the phosphorylation of the position 2 hydroxy group of 4-diphosphocytidyl-2C-methyl-D-erythritol.</text>
</comment>
<feature type="domain" description="GHMP kinase C-terminal" evidence="11">
    <location>
        <begin position="201"/>
        <end position="251"/>
    </location>
</feature>
<evidence type="ECO:0000256" key="1">
    <source>
        <dbReference type="ARBA" id="ARBA00009684"/>
    </source>
</evidence>
<dbReference type="PATRIC" id="fig|1288963.3.peg.2263"/>
<dbReference type="InterPro" id="IPR004424">
    <property type="entry name" value="IspE"/>
</dbReference>
<organism evidence="12 13">
    <name type="scientific">Lunatimonas lonarensis</name>
    <dbReference type="NCBI Taxonomy" id="1232681"/>
    <lineage>
        <taxon>Bacteria</taxon>
        <taxon>Pseudomonadati</taxon>
        <taxon>Bacteroidota</taxon>
        <taxon>Cytophagia</taxon>
        <taxon>Cytophagales</taxon>
        <taxon>Cyclobacteriaceae</taxon>
    </lineage>
</organism>
<dbReference type="Pfam" id="PF08544">
    <property type="entry name" value="GHMP_kinases_C"/>
    <property type="match status" value="1"/>
</dbReference>
<dbReference type="OrthoDB" id="9809438at2"/>
<gene>
    <name evidence="9" type="primary">ispE</name>
    <name evidence="12" type="ORF">ADIS_2271</name>
</gene>
<dbReference type="GO" id="GO:0016114">
    <property type="term" value="P:terpenoid biosynthetic process"/>
    <property type="evidence" value="ECO:0007669"/>
    <property type="project" value="UniProtKB-UniRule"/>
</dbReference>
<dbReference type="NCBIfam" id="TIGR00154">
    <property type="entry name" value="ispE"/>
    <property type="match status" value="1"/>
</dbReference>
<evidence type="ECO:0000256" key="9">
    <source>
        <dbReference type="HAMAP-Rule" id="MF_00061"/>
    </source>
</evidence>
<protein>
    <recommendedName>
        <fullName evidence="3 9">4-diphosphocytidyl-2-C-methyl-D-erythritol kinase</fullName>
        <shortName evidence="9">CMK</shortName>
        <ecNumber evidence="2 9">2.7.1.148</ecNumber>
    </recommendedName>
    <alternativeName>
        <fullName evidence="8 9">4-(cytidine-5'-diphospho)-2-C-methyl-D-erythritol kinase</fullName>
    </alternativeName>
</protein>
<feature type="domain" description="GHMP kinase N-terminal" evidence="10">
    <location>
        <begin position="63"/>
        <end position="137"/>
    </location>
</feature>
<feature type="active site" evidence="9">
    <location>
        <position position="133"/>
    </location>
</feature>
<evidence type="ECO:0000256" key="7">
    <source>
        <dbReference type="ARBA" id="ARBA00022840"/>
    </source>
</evidence>
<dbReference type="InterPro" id="IPR020568">
    <property type="entry name" value="Ribosomal_Su5_D2-typ_SF"/>
</dbReference>
<comment type="caution">
    <text evidence="12">The sequence shown here is derived from an EMBL/GenBank/DDBJ whole genome shotgun (WGS) entry which is preliminary data.</text>
</comment>
<evidence type="ECO:0000256" key="5">
    <source>
        <dbReference type="ARBA" id="ARBA00022741"/>
    </source>
</evidence>
<keyword evidence="7 9" id="KW-0067">ATP-binding</keyword>
<comment type="catalytic activity">
    <reaction evidence="9">
        <text>4-CDP-2-C-methyl-D-erythritol + ATP = 4-CDP-2-C-methyl-D-erythritol 2-phosphate + ADP + H(+)</text>
        <dbReference type="Rhea" id="RHEA:18437"/>
        <dbReference type="ChEBI" id="CHEBI:15378"/>
        <dbReference type="ChEBI" id="CHEBI:30616"/>
        <dbReference type="ChEBI" id="CHEBI:57823"/>
        <dbReference type="ChEBI" id="CHEBI:57919"/>
        <dbReference type="ChEBI" id="CHEBI:456216"/>
        <dbReference type="EC" id="2.7.1.148"/>
    </reaction>
</comment>
<comment type="similarity">
    <text evidence="1 9">Belongs to the GHMP kinase family. IspE subfamily.</text>
</comment>